<keyword evidence="1" id="KW-0812">Transmembrane</keyword>
<name>A0A1N4JJQ2_9MYCO</name>
<dbReference type="EMBL" id="FSQE01000003">
    <property type="protein sequence ID" value="SIM70766.1"/>
    <property type="molecule type" value="Genomic_DNA"/>
</dbReference>
<dbReference type="InterPro" id="IPR021994">
    <property type="entry name" value="DUF3592"/>
</dbReference>
<protein>
    <submittedName>
        <fullName evidence="3">Protein of uncharacterized function (DUF3592)</fullName>
    </submittedName>
</protein>
<evidence type="ECO:0000313" key="3">
    <source>
        <dbReference type="EMBL" id="SIB34717.1"/>
    </source>
</evidence>
<feature type="transmembrane region" description="Helical" evidence="1">
    <location>
        <begin position="27"/>
        <end position="49"/>
    </location>
</feature>
<proteinExistence type="predicted"/>
<keyword evidence="1" id="KW-1133">Transmembrane helix</keyword>
<reference evidence="5 6" key="1">
    <citation type="submission" date="2016-11" db="EMBL/GenBank/DDBJ databases">
        <authorList>
            <consortium name="Pathogen Informatics"/>
        </authorList>
    </citation>
    <scope>NUCLEOTIDE SEQUENCE [LARGE SCALE GENOMIC DNA]</scope>
    <source>
        <strain evidence="3 6">104</strain>
        <strain evidence="4 5">696</strain>
    </source>
</reference>
<comment type="caution">
    <text evidence="3">The sequence shown here is derived from an EMBL/GenBank/DDBJ whole genome shotgun (WGS) entry which is preliminary data.</text>
</comment>
<dbReference type="AlphaFoldDB" id="A0A1N4JJQ2"/>
<dbReference type="EMBL" id="FSHM01000005">
    <property type="protein sequence ID" value="SIB34717.1"/>
    <property type="molecule type" value="Genomic_DNA"/>
</dbReference>
<evidence type="ECO:0000313" key="4">
    <source>
        <dbReference type="EMBL" id="SIM70766.1"/>
    </source>
</evidence>
<evidence type="ECO:0000313" key="6">
    <source>
        <dbReference type="Proteomes" id="UP000185210"/>
    </source>
</evidence>
<keyword evidence="1" id="KW-0472">Membrane</keyword>
<evidence type="ECO:0000259" key="2">
    <source>
        <dbReference type="Pfam" id="PF12158"/>
    </source>
</evidence>
<feature type="transmembrane region" description="Helical" evidence="1">
    <location>
        <begin position="135"/>
        <end position="157"/>
    </location>
</feature>
<feature type="domain" description="DUF3592" evidence="2">
    <location>
        <begin position="60"/>
        <end position="130"/>
    </location>
</feature>
<organism evidence="3 6">
    <name type="scientific">Mycobacteroides abscessus subsp. abscessus</name>
    <dbReference type="NCBI Taxonomy" id="1185650"/>
    <lineage>
        <taxon>Bacteria</taxon>
        <taxon>Bacillati</taxon>
        <taxon>Actinomycetota</taxon>
        <taxon>Actinomycetes</taxon>
        <taxon>Mycobacteriales</taxon>
        <taxon>Mycobacteriaceae</taxon>
        <taxon>Mycobacteroides</taxon>
        <taxon>Mycobacteroides abscessus</taxon>
    </lineage>
</organism>
<sequence length="167" mass="18120">MLAYASTKIGKETMQLFSQMIARPERLVCAIAVTVGLVFASIGGATALYESKFQQRSAIVNGRVVDQQPRRSCNSSDDCHTSMYPVVQFDVDGQRITFASDTTGLLSPRTGETVPVRYDPANPYDAEISSFESEWGLSLIFGLIGLALVGVGVVVLVQARQTSTYNE</sequence>
<evidence type="ECO:0000256" key="1">
    <source>
        <dbReference type="SAM" id="Phobius"/>
    </source>
</evidence>
<evidence type="ECO:0000313" key="5">
    <source>
        <dbReference type="Proteomes" id="UP000184831"/>
    </source>
</evidence>
<accession>A0A1N4JJQ2</accession>
<gene>
    <name evidence="3" type="ORF">SAMEA2070301_03531</name>
    <name evidence="4" type="ORF">SAMEA2152244_02124</name>
</gene>
<dbReference type="Proteomes" id="UP000185210">
    <property type="component" value="Unassembled WGS sequence"/>
</dbReference>
<dbReference type="Proteomes" id="UP000184831">
    <property type="component" value="Unassembled WGS sequence"/>
</dbReference>
<dbReference type="Pfam" id="PF12158">
    <property type="entry name" value="DUF3592"/>
    <property type="match status" value="1"/>
</dbReference>